<feature type="transmembrane region" description="Helical" evidence="8">
    <location>
        <begin position="307"/>
        <end position="326"/>
    </location>
</feature>
<feature type="transmembrane region" description="Helical" evidence="8">
    <location>
        <begin position="449"/>
        <end position="469"/>
    </location>
</feature>
<reference evidence="9" key="1">
    <citation type="journal article" date="2021" name="IMA Fungus">
        <title>Genomic characterization of three marine fungi, including Emericellopsis atlantica sp. nov. with signatures of a generalist lifestyle and marine biomass degradation.</title>
        <authorList>
            <person name="Hagestad O.C."/>
            <person name="Hou L."/>
            <person name="Andersen J.H."/>
            <person name="Hansen E.H."/>
            <person name="Altermark B."/>
            <person name="Li C."/>
            <person name="Kuhnert E."/>
            <person name="Cox R.J."/>
            <person name="Crous P.W."/>
            <person name="Spatafora J.W."/>
            <person name="Lail K."/>
            <person name="Amirebrahimi M."/>
            <person name="Lipzen A."/>
            <person name="Pangilinan J."/>
            <person name="Andreopoulos W."/>
            <person name="Hayes R.D."/>
            <person name="Ng V."/>
            <person name="Grigoriev I.V."/>
            <person name="Jackson S.A."/>
            <person name="Sutton T.D.S."/>
            <person name="Dobson A.D.W."/>
            <person name="Rama T."/>
        </authorList>
    </citation>
    <scope>NUCLEOTIDE SEQUENCE</scope>
    <source>
        <strain evidence="9">TS7</strain>
    </source>
</reference>
<name>A0A9P7ZKE3_9HYPO</name>
<sequence length="471" mass="50589">MLGRSSKPYGTQASSSNPAEYEPLNASDDVTIADSDDVEHQPRRSSLEGSTMHSRAEEVPFSRLEYAIFLLLGVAMLWAWNMFLAAAPYFAARLAASPSIQATFQPSILAVSTVTNLVVMLVLSNMQTKASYPLRINMALSINMLVFVFLTGSTVLLAHATPKVYLGFVLVMVCLSSWATGLIQNGAFAFAGSFGRSEYMQALMAGQGIAGVLPPLTQIFSVLAYPPSTKESDDGDDQASAFLYFITAVSISLGTLIAFIPLSKRHAQIVERRLTVEMAGSVASVEEAEQAARKPVSLLRLFSKLRWLALGLILTFTETMFFPVFTSKILSVNDGPNAGTLFHPAAFIAFAFLFWNVGDLSGRLATSLPFSLGDRPFLLFLLSVARAAYILLYLLCNIGGRGAIVPSDTFYLVIVQLVFGLTNGWLGASCIMAAGAYVETEEREAAGGFMGLCLVIGLATGSFLSFTVAGV</sequence>
<dbReference type="GO" id="GO:0000329">
    <property type="term" value="C:fungal-type vacuole membrane"/>
    <property type="evidence" value="ECO:0007669"/>
    <property type="project" value="TreeGrafter"/>
</dbReference>
<dbReference type="SUPFAM" id="SSF103473">
    <property type="entry name" value="MFS general substrate transporter"/>
    <property type="match status" value="1"/>
</dbReference>
<evidence type="ECO:0000256" key="7">
    <source>
        <dbReference type="SAM" id="MobiDB-lite"/>
    </source>
</evidence>
<evidence type="ECO:0000256" key="8">
    <source>
        <dbReference type="SAM" id="Phobius"/>
    </source>
</evidence>
<dbReference type="InterPro" id="IPR036259">
    <property type="entry name" value="MFS_trans_sf"/>
</dbReference>
<keyword evidence="5 8" id="KW-1133">Transmembrane helix</keyword>
<feature type="transmembrane region" description="Helical" evidence="8">
    <location>
        <begin position="202"/>
        <end position="221"/>
    </location>
</feature>
<dbReference type="RefSeq" id="XP_046117231.1">
    <property type="nucleotide sequence ID" value="XM_046257813.1"/>
</dbReference>
<evidence type="ECO:0000256" key="4">
    <source>
        <dbReference type="ARBA" id="ARBA00022692"/>
    </source>
</evidence>
<evidence type="ECO:0000256" key="1">
    <source>
        <dbReference type="ARBA" id="ARBA00004141"/>
    </source>
</evidence>
<feature type="region of interest" description="Disordered" evidence="7">
    <location>
        <begin position="1"/>
        <end position="52"/>
    </location>
</feature>
<comment type="caution">
    <text evidence="9">The sequence shown here is derived from an EMBL/GenBank/DDBJ whole genome shotgun (WGS) entry which is preliminary data.</text>
</comment>
<dbReference type="PIRSF" id="PIRSF016379">
    <property type="entry name" value="ENT"/>
    <property type="match status" value="1"/>
</dbReference>
<dbReference type="GeneID" id="70288716"/>
<proteinExistence type="inferred from homology"/>
<feature type="compositionally biased region" description="Polar residues" evidence="7">
    <location>
        <begin position="8"/>
        <end position="18"/>
    </location>
</feature>
<dbReference type="AlphaFoldDB" id="A0A9P7ZKE3"/>
<feature type="transmembrane region" description="Helical" evidence="8">
    <location>
        <begin position="164"/>
        <end position="190"/>
    </location>
</feature>
<feature type="transmembrane region" description="Helical" evidence="8">
    <location>
        <begin position="377"/>
        <end position="395"/>
    </location>
</feature>
<feature type="transmembrane region" description="Helical" evidence="8">
    <location>
        <begin position="103"/>
        <end position="124"/>
    </location>
</feature>
<dbReference type="EMBL" id="MU251258">
    <property type="protein sequence ID" value="KAG9253307.1"/>
    <property type="molecule type" value="Genomic_DNA"/>
</dbReference>
<comment type="similarity">
    <text evidence="2">Belongs to the SLC29A/ENT transporter (TC 2.A.57) family.</text>
</comment>
<gene>
    <name evidence="9" type="ORF">F5Z01DRAFT_162080</name>
</gene>
<dbReference type="InterPro" id="IPR002259">
    <property type="entry name" value="Eqnu_transpt"/>
</dbReference>
<evidence type="ECO:0000256" key="3">
    <source>
        <dbReference type="ARBA" id="ARBA00022448"/>
    </source>
</evidence>
<feature type="transmembrane region" description="Helical" evidence="8">
    <location>
        <begin position="410"/>
        <end position="437"/>
    </location>
</feature>
<feature type="transmembrane region" description="Helical" evidence="8">
    <location>
        <begin position="241"/>
        <end position="263"/>
    </location>
</feature>
<evidence type="ECO:0000256" key="2">
    <source>
        <dbReference type="ARBA" id="ARBA00007965"/>
    </source>
</evidence>
<evidence type="ECO:0000256" key="5">
    <source>
        <dbReference type="ARBA" id="ARBA00022989"/>
    </source>
</evidence>
<dbReference type="Proteomes" id="UP000887229">
    <property type="component" value="Unassembled WGS sequence"/>
</dbReference>
<organism evidence="9 10">
    <name type="scientific">Emericellopsis atlantica</name>
    <dbReference type="NCBI Taxonomy" id="2614577"/>
    <lineage>
        <taxon>Eukaryota</taxon>
        <taxon>Fungi</taxon>
        <taxon>Dikarya</taxon>
        <taxon>Ascomycota</taxon>
        <taxon>Pezizomycotina</taxon>
        <taxon>Sordariomycetes</taxon>
        <taxon>Hypocreomycetidae</taxon>
        <taxon>Hypocreales</taxon>
        <taxon>Bionectriaceae</taxon>
        <taxon>Emericellopsis</taxon>
    </lineage>
</organism>
<feature type="transmembrane region" description="Helical" evidence="8">
    <location>
        <begin position="136"/>
        <end position="158"/>
    </location>
</feature>
<keyword evidence="10" id="KW-1185">Reference proteome</keyword>
<feature type="transmembrane region" description="Helical" evidence="8">
    <location>
        <begin position="66"/>
        <end position="91"/>
    </location>
</feature>
<keyword evidence="6 8" id="KW-0472">Membrane</keyword>
<keyword evidence="4 8" id="KW-0812">Transmembrane</keyword>
<dbReference type="GO" id="GO:0034257">
    <property type="term" value="F:nicotinamide riboside transmembrane transporter activity"/>
    <property type="evidence" value="ECO:0007669"/>
    <property type="project" value="TreeGrafter"/>
</dbReference>
<keyword evidence="3" id="KW-0813">Transport</keyword>
<dbReference type="PRINTS" id="PR01130">
    <property type="entry name" value="DERENTRNSPRT"/>
</dbReference>
<dbReference type="OrthoDB" id="46396at2759"/>
<dbReference type="Pfam" id="PF01733">
    <property type="entry name" value="Nucleoside_tran"/>
    <property type="match status" value="1"/>
</dbReference>
<dbReference type="PANTHER" id="PTHR10332:SF88">
    <property type="entry name" value="EQUILIBRATIVE NUCLEOSIDE TRANSPORTER 1, ISOFORM A"/>
    <property type="match status" value="1"/>
</dbReference>
<comment type="subcellular location">
    <subcellularLocation>
        <location evidence="1">Membrane</location>
        <topology evidence="1">Multi-pass membrane protein</topology>
    </subcellularLocation>
</comment>
<dbReference type="GO" id="GO:0015205">
    <property type="term" value="F:nucleobase transmembrane transporter activity"/>
    <property type="evidence" value="ECO:0007669"/>
    <property type="project" value="TreeGrafter"/>
</dbReference>
<protein>
    <submittedName>
        <fullName evidence="9">Nucleoside transporter-domain-containing protein</fullName>
    </submittedName>
</protein>
<dbReference type="GO" id="GO:0005886">
    <property type="term" value="C:plasma membrane"/>
    <property type="evidence" value="ECO:0007669"/>
    <property type="project" value="TreeGrafter"/>
</dbReference>
<feature type="transmembrane region" description="Helical" evidence="8">
    <location>
        <begin position="338"/>
        <end position="357"/>
    </location>
</feature>
<evidence type="ECO:0000313" key="10">
    <source>
        <dbReference type="Proteomes" id="UP000887229"/>
    </source>
</evidence>
<accession>A0A9P7ZKE3</accession>
<evidence type="ECO:0000313" key="9">
    <source>
        <dbReference type="EMBL" id="KAG9253307.1"/>
    </source>
</evidence>
<evidence type="ECO:0000256" key="6">
    <source>
        <dbReference type="ARBA" id="ARBA00023136"/>
    </source>
</evidence>
<dbReference type="PANTHER" id="PTHR10332">
    <property type="entry name" value="EQUILIBRATIVE NUCLEOSIDE TRANSPORTER"/>
    <property type="match status" value="1"/>
</dbReference>
<dbReference type="Gene3D" id="1.20.1250.20">
    <property type="entry name" value="MFS general substrate transporter like domains"/>
    <property type="match status" value="1"/>
</dbReference>